<gene>
    <name evidence="1" type="ORF">INT47_002719</name>
</gene>
<protein>
    <recommendedName>
        <fullName evidence="3">Retropepsins domain-containing protein</fullName>
    </recommendedName>
</protein>
<dbReference type="AlphaFoldDB" id="A0A8H7QPV5"/>
<dbReference type="InterPro" id="IPR021109">
    <property type="entry name" value="Peptidase_aspartic_dom_sf"/>
</dbReference>
<evidence type="ECO:0000313" key="1">
    <source>
        <dbReference type="EMBL" id="KAG2195523.1"/>
    </source>
</evidence>
<reference evidence="1" key="1">
    <citation type="submission" date="2020-12" db="EMBL/GenBank/DDBJ databases">
        <title>Metabolic potential, ecology and presence of endohyphal bacteria is reflected in genomic diversity of Mucoromycotina.</title>
        <authorList>
            <person name="Muszewska A."/>
            <person name="Okrasinska A."/>
            <person name="Steczkiewicz K."/>
            <person name="Drgas O."/>
            <person name="Orlowska M."/>
            <person name="Perlinska-Lenart U."/>
            <person name="Aleksandrzak-Piekarczyk T."/>
            <person name="Szatraj K."/>
            <person name="Zielenkiewicz U."/>
            <person name="Pilsyk S."/>
            <person name="Malc E."/>
            <person name="Mieczkowski P."/>
            <person name="Kruszewska J.S."/>
            <person name="Biernat P."/>
            <person name="Pawlowska J."/>
        </authorList>
    </citation>
    <scope>NUCLEOTIDE SEQUENCE</scope>
    <source>
        <strain evidence="1">WA0000017839</strain>
    </source>
</reference>
<dbReference type="Proteomes" id="UP000603453">
    <property type="component" value="Unassembled WGS sequence"/>
</dbReference>
<evidence type="ECO:0000313" key="2">
    <source>
        <dbReference type="Proteomes" id="UP000603453"/>
    </source>
</evidence>
<dbReference type="Gene3D" id="2.40.70.10">
    <property type="entry name" value="Acid Proteases"/>
    <property type="match status" value="1"/>
</dbReference>
<proteinExistence type="predicted"/>
<name>A0A8H7QPV5_9FUNG</name>
<evidence type="ECO:0008006" key="3">
    <source>
        <dbReference type="Google" id="ProtNLM"/>
    </source>
</evidence>
<dbReference type="EMBL" id="JAEPRD010000168">
    <property type="protein sequence ID" value="KAG2195523.1"/>
    <property type="molecule type" value="Genomic_DNA"/>
</dbReference>
<sequence>MNHNKNNDVKPINNKIQSSIPRYLKESLKLYFVLPSSASFIKHLNINSDIIQKDVNFIVNANLKTNKLPLYHIQINGHPCTVLIDSGASANCINPRLVPYVSHVKPTVQGQSVETANGQQTPINQIVTFSVALGDYTDRIEAYVFDTKFDIILGRSWLSQIQPIPNWSTGSWKIKATYRNV</sequence>
<dbReference type="OrthoDB" id="2277465at2759"/>
<dbReference type="CDD" id="cd00303">
    <property type="entry name" value="retropepsin_like"/>
    <property type="match status" value="1"/>
</dbReference>
<accession>A0A8H7QPV5</accession>
<dbReference type="Pfam" id="PF13975">
    <property type="entry name" value="gag-asp_proteas"/>
    <property type="match status" value="1"/>
</dbReference>
<comment type="caution">
    <text evidence="1">The sequence shown here is derived from an EMBL/GenBank/DDBJ whole genome shotgun (WGS) entry which is preliminary data.</text>
</comment>
<keyword evidence="2" id="KW-1185">Reference proteome</keyword>
<dbReference type="SUPFAM" id="SSF50630">
    <property type="entry name" value="Acid proteases"/>
    <property type="match status" value="1"/>
</dbReference>
<organism evidence="1 2">
    <name type="scientific">Mucor saturninus</name>
    <dbReference type="NCBI Taxonomy" id="64648"/>
    <lineage>
        <taxon>Eukaryota</taxon>
        <taxon>Fungi</taxon>
        <taxon>Fungi incertae sedis</taxon>
        <taxon>Mucoromycota</taxon>
        <taxon>Mucoromycotina</taxon>
        <taxon>Mucoromycetes</taxon>
        <taxon>Mucorales</taxon>
        <taxon>Mucorineae</taxon>
        <taxon>Mucoraceae</taxon>
        <taxon>Mucor</taxon>
    </lineage>
</organism>